<dbReference type="InterPro" id="IPR027417">
    <property type="entry name" value="P-loop_NTPase"/>
</dbReference>
<sequence>MRLRFRFIVVMLFMIGFIIIFNGLYTVIETTEDYSVHKQREQQGTIYLTPNRAINDAGTTTSPAGLAVNYSQRIVYNRVPKCGSRSVLTLFKIMAVTNKFRVIEPAMNYPYQLGRNEQKRISDFMSALRTPFLYHRHMHYFDFKTFGGPSVAYINLIRDPVSRSVSHFYFRRYGDNLLNKTRVKNKIKNRDMTYDECVLKKETECVGNWGIFFIVPFFCGHLKECRSPKRWALNQAKKNVEKYLVVGILEEYDDFIKVLEKLLPNFFQGAYKQSKTPDPYMPPKSVLSLTRKKQKPSEKIIAMSKENMKLEYEFYDFIKERFHKLKRSLDIQ</sequence>
<keyword evidence="5" id="KW-0735">Signal-anchor</keyword>
<reference evidence="11" key="1">
    <citation type="submission" date="2020-04" db="EMBL/GenBank/DDBJ databases">
        <authorList>
            <person name="Alioto T."/>
            <person name="Alioto T."/>
            <person name="Gomez Garrido J."/>
        </authorList>
    </citation>
    <scope>NUCLEOTIDE SEQUENCE</scope>
    <source>
        <strain evidence="11">A484AB</strain>
    </source>
</reference>
<keyword evidence="8" id="KW-0472">Membrane</keyword>
<keyword evidence="3" id="KW-0808">Transferase</keyword>
<evidence type="ECO:0000313" key="12">
    <source>
        <dbReference type="Proteomes" id="UP001152795"/>
    </source>
</evidence>
<evidence type="ECO:0000256" key="1">
    <source>
        <dbReference type="ARBA" id="ARBA00004323"/>
    </source>
</evidence>
<dbReference type="Gene3D" id="3.40.50.300">
    <property type="entry name" value="P-loop containing nucleotide triphosphate hydrolases"/>
    <property type="match status" value="1"/>
</dbReference>
<dbReference type="GO" id="GO:0004394">
    <property type="term" value="F:heparan sulfate 2-sulfotransferase activity"/>
    <property type="evidence" value="ECO:0007669"/>
    <property type="project" value="UniProtKB-ARBA"/>
</dbReference>
<evidence type="ECO:0000256" key="3">
    <source>
        <dbReference type="ARBA" id="ARBA00022679"/>
    </source>
</evidence>
<dbReference type="InterPro" id="IPR005331">
    <property type="entry name" value="Sulfotransferase"/>
</dbReference>
<keyword evidence="12" id="KW-1185">Reference proteome</keyword>
<evidence type="ECO:0000256" key="5">
    <source>
        <dbReference type="ARBA" id="ARBA00022968"/>
    </source>
</evidence>
<dbReference type="PANTHER" id="PTHR12129:SF15">
    <property type="entry name" value="URONYL 2-SULFOTRANSFERASE"/>
    <property type="match status" value="1"/>
</dbReference>
<keyword evidence="6" id="KW-1133">Transmembrane helix</keyword>
<dbReference type="EMBL" id="CACRXK020001681">
    <property type="protein sequence ID" value="CAB3990562.1"/>
    <property type="molecule type" value="Genomic_DNA"/>
</dbReference>
<keyword evidence="10" id="KW-0325">Glycoprotein</keyword>
<comment type="similarity">
    <text evidence="2">Belongs to the sulfotransferase 3 family.</text>
</comment>
<evidence type="ECO:0000256" key="10">
    <source>
        <dbReference type="ARBA" id="ARBA00023180"/>
    </source>
</evidence>
<organism evidence="11 12">
    <name type="scientific">Paramuricea clavata</name>
    <name type="common">Red gorgonian</name>
    <name type="synonym">Violescent sea-whip</name>
    <dbReference type="NCBI Taxonomy" id="317549"/>
    <lineage>
        <taxon>Eukaryota</taxon>
        <taxon>Metazoa</taxon>
        <taxon>Cnidaria</taxon>
        <taxon>Anthozoa</taxon>
        <taxon>Octocorallia</taxon>
        <taxon>Malacalcyonacea</taxon>
        <taxon>Plexauridae</taxon>
        <taxon>Paramuricea</taxon>
    </lineage>
</organism>
<evidence type="ECO:0000256" key="7">
    <source>
        <dbReference type="ARBA" id="ARBA00023034"/>
    </source>
</evidence>
<dbReference type="GO" id="GO:0000139">
    <property type="term" value="C:Golgi membrane"/>
    <property type="evidence" value="ECO:0007669"/>
    <property type="project" value="UniProtKB-SubCell"/>
</dbReference>
<evidence type="ECO:0000256" key="9">
    <source>
        <dbReference type="ARBA" id="ARBA00023157"/>
    </source>
</evidence>
<evidence type="ECO:0000256" key="4">
    <source>
        <dbReference type="ARBA" id="ARBA00022692"/>
    </source>
</evidence>
<dbReference type="InterPro" id="IPR007734">
    <property type="entry name" value="Heparan_SO4_2-O-STrfase"/>
</dbReference>
<comment type="subcellular location">
    <subcellularLocation>
        <location evidence="1">Golgi apparatus membrane</location>
        <topology evidence="1">Single-pass type II membrane protein</topology>
    </subcellularLocation>
</comment>
<keyword evidence="9" id="KW-1015">Disulfide bond</keyword>
<dbReference type="AlphaFoldDB" id="A0A7D9HQT0"/>
<protein>
    <submittedName>
        <fullName evidence="11">Uronyl 2-sulfotransferase</fullName>
    </submittedName>
</protein>
<evidence type="ECO:0000256" key="6">
    <source>
        <dbReference type="ARBA" id="ARBA00022989"/>
    </source>
</evidence>
<dbReference type="GO" id="GO:0009101">
    <property type="term" value="P:glycoprotein biosynthetic process"/>
    <property type="evidence" value="ECO:0007669"/>
    <property type="project" value="UniProtKB-ARBA"/>
</dbReference>
<dbReference type="SUPFAM" id="SSF52540">
    <property type="entry name" value="P-loop containing nucleoside triphosphate hydrolases"/>
    <property type="match status" value="1"/>
</dbReference>
<evidence type="ECO:0000256" key="2">
    <source>
        <dbReference type="ARBA" id="ARBA00010569"/>
    </source>
</evidence>
<dbReference type="OrthoDB" id="10019582at2759"/>
<evidence type="ECO:0000313" key="11">
    <source>
        <dbReference type="EMBL" id="CAB3990562.1"/>
    </source>
</evidence>
<dbReference type="Pfam" id="PF03567">
    <property type="entry name" value="Sulfotransfer_2"/>
    <property type="match status" value="1"/>
</dbReference>
<dbReference type="PANTHER" id="PTHR12129">
    <property type="entry name" value="HEPARAN SULFATE 2-O-SULFOTRANSFERASE"/>
    <property type="match status" value="1"/>
</dbReference>
<name>A0A7D9HQT0_PARCT</name>
<dbReference type="FunFam" id="3.40.50.300:FF:001418">
    <property type="entry name" value="Heparan sulfate 2-o-sulfotransferase"/>
    <property type="match status" value="1"/>
</dbReference>
<comment type="caution">
    <text evidence="11">The sequence shown here is derived from an EMBL/GenBank/DDBJ whole genome shotgun (WGS) entry which is preliminary data.</text>
</comment>
<keyword evidence="4" id="KW-0812">Transmembrane</keyword>
<accession>A0A7D9HQT0</accession>
<dbReference type="Proteomes" id="UP001152795">
    <property type="component" value="Unassembled WGS sequence"/>
</dbReference>
<gene>
    <name evidence="11" type="ORF">PACLA_8A002995</name>
</gene>
<keyword evidence="7" id="KW-0333">Golgi apparatus</keyword>
<evidence type="ECO:0000256" key="8">
    <source>
        <dbReference type="ARBA" id="ARBA00023136"/>
    </source>
</evidence>
<proteinExistence type="inferred from homology"/>